<keyword evidence="4" id="KW-1185">Reference proteome</keyword>
<dbReference type="InterPro" id="IPR029044">
    <property type="entry name" value="Nucleotide-diphossugar_trans"/>
</dbReference>
<dbReference type="GO" id="GO:0016740">
    <property type="term" value="F:transferase activity"/>
    <property type="evidence" value="ECO:0007669"/>
    <property type="project" value="UniProtKB-KW"/>
</dbReference>
<proteinExistence type="predicted"/>
<evidence type="ECO:0000313" key="3">
    <source>
        <dbReference type="EMBL" id="SDM61047.1"/>
    </source>
</evidence>
<gene>
    <name evidence="3" type="ORF">SAMN04487949_2249</name>
</gene>
<name>A0A1G9UMF8_9EURY</name>
<sequence>MDPLVSVVIPTYGRPEFVVRAVESVAAQTYKRIELFVVDDHSPEAVAPALEQVDTSALVRTVCRRHEVNRGANAARNTGIRESRGDIVAFLDDDDRWEPTAVERYVETFRESPSDVGLVSVGVRIEDSSGAQIGLNLPRFSGDALDVLLGGSLVGSFSRFAVTREVVEAAGLPDEGLPSWQDWEWQFRLARHCRFASVPEPLVVRTEGDHEQITDDFEERRDVSYPRLLEAHREYVAAERGRRGERQFVALLTRTLGTSALHAGRYRDAVRYLFKSLRADPTQTRTYLFLAVALGGPLTNRYGRRVKRRFSGTF</sequence>
<keyword evidence="3" id="KW-0808">Transferase</keyword>
<dbReference type="AlphaFoldDB" id="A0A1G9UMF8"/>
<dbReference type="PROSITE" id="PS50005">
    <property type="entry name" value="TPR"/>
    <property type="match status" value="1"/>
</dbReference>
<dbReference type="InterPro" id="IPR001173">
    <property type="entry name" value="Glyco_trans_2-like"/>
</dbReference>
<evidence type="ECO:0000256" key="1">
    <source>
        <dbReference type="PROSITE-ProRule" id="PRU00339"/>
    </source>
</evidence>
<dbReference type="InterPro" id="IPR019734">
    <property type="entry name" value="TPR_rpt"/>
</dbReference>
<evidence type="ECO:0000313" key="4">
    <source>
        <dbReference type="Proteomes" id="UP000199451"/>
    </source>
</evidence>
<dbReference type="CDD" id="cd00761">
    <property type="entry name" value="Glyco_tranf_GTA_type"/>
    <property type="match status" value="1"/>
</dbReference>
<dbReference type="Pfam" id="PF00535">
    <property type="entry name" value="Glycos_transf_2"/>
    <property type="match status" value="1"/>
</dbReference>
<dbReference type="STRING" id="660521.SAMN04487949_2249"/>
<organism evidence="3 4">
    <name type="scientific">Halogranum gelatinilyticum</name>
    <dbReference type="NCBI Taxonomy" id="660521"/>
    <lineage>
        <taxon>Archaea</taxon>
        <taxon>Methanobacteriati</taxon>
        <taxon>Methanobacteriota</taxon>
        <taxon>Stenosarchaea group</taxon>
        <taxon>Halobacteria</taxon>
        <taxon>Halobacteriales</taxon>
        <taxon>Haloferacaceae</taxon>
    </lineage>
</organism>
<dbReference type="PANTHER" id="PTHR43685:SF2">
    <property type="entry name" value="GLYCOSYLTRANSFERASE 2-LIKE DOMAIN-CONTAINING PROTEIN"/>
    <property type="match status" value="1"/>
</dbReference>
<dbReference type="Gene3D" id="3.90.550.10">
    <property type="entry name" value="Spore Coat Polysaccharide Biosynthesis Protein SpsA, Chain A"/>
    <property type="match status" value="1"/>
</dbReference>
<keyword evidence="1" id="KW-0802">TPR repeat</keyword>
<dbReference type="PANTHER" id="PTHR43685">
    <property type="entry name" value="GLYCOSYLTRANSFERASE"/>
    <property type="match status" value="1"/>
</dbReference>
<accession>A0A1G9UMF8</accession>
<protein>
    <submittedName>
        <fullName evidence="3">Glycosyltransferase like family 2</fullName>
    </submittedName>
</protein>
<dbReference type="RefSeq" id="WP_089697530.1">
    <property type="nucleotide sequence ID" value="NZ_FNHL01000002.1"/>
</dbReference>
<dbReference type="InterPro" id="IPR050834">
    <property type="entry name" value="Glycosyltransf_2"/>
</dbReference>
<evidence type="ECO:0000259" key="2">
    <source>
        <dbReference type="Pfam" id="PF00535"/>
    </source>
</evidence>
<dbReference type="Proteomes" id="UP000199451">
    <property type="component" value="Unassembled WGS sequence"/>
</dbReference>
<dbReference type="SUPFAM" id="SSF53448">
    <property type="entry name" value="Nucleotide-diphospho-sugar transferases"/>
    <property type="match status" value="1"/>
</dbReference>
<feature type="repeat" description="TPR" evidence="1">
    <location>
        <begin position="250"/>
        <end position="283"/>
    </location>
</feature>
<dbReference type="OrthoDB" id="46222at2157"/>
<feature type="domain" description="Glycosyltransferase 2-like" evidence="2">
    <location>
        <begin position="6"/>
        <end position="166"/>
    </location>
</feature>
<reference evidence="4" key="1">
    <citation type="submission" date="2016-10" db="EMBL/GenBank/DDBJ databases">
        <authorList>
            <person name="Varghese N."/>
            <person name="Submissions S."/>
        </authorList>
    </citation>
    <scope>NUCLEOTIDE SEQUENCE [LARGE SCALE GENOMIC DNA]</scope>
    <source>
        <strain evidence="4">CGMCC 1.10119</strain>
    </source>
</reference>
<dbReference type="EMBL" id="FNHL01000002">
    <property type="protein sequence ID" value="SDM61047.1"/>
    <property type="molecule type" value="Genomic_DNA"/>
</dbReference>